<sequence>MRYFLAVFALVATFAQAESTGPDGMTTAQLGEFLKSLQTAIAKDDAASVAKLAHFPLRVNLLKKKTLKAPQFIAQYPKIITPKVKAAVLAQTAETLFRNSNGAMIGNGEIWFSGICLNKQCTEQTTKIIAINP</sequence>
<evidence type="ECO:0000313" key="3">
    <source>
        <dbReference type="Proteomes" id="UP000515917"/>
    </source>
</evidence>
<keyword evidence="1" id="KW-0732">Signal</keyword>
<evidence type="ECO:0000313" key="2">
    <source>
        <dbReference type="EMBL" id="QBC43539.1"/>
    </source>
</evidence>
<name>A0A7G3G8R4_9NEIS</name>
<dbReference type="AlphaFoldDB" id="A0A7G3G8R4"/>
<reference evidence="2 3" key="1">
    <citation type="submission" date="2018-01" db="EMBL/GenBank/DDBJ databases">
        <title>Genome sequence of Iodobacter sp. strain PCH194 isolated from Indian Trans-Himalaya.</title>
        <authorList>
            <person name="Kumar V."/>
            <person name="Thakur V."/>
            <person name="Kumar S."/>
            <person name="Singh D."/>
        </authorList>
    </citation>
    <scope>NUCLEOTIDE SEQUENCE [LARGE SCALE GENOMIC DNA]</scope>
    <source>
        <strain evidence="2 3">PCH194</strain>
    </source>
</reference>
<feature type="signal peptide" evidence="1">
    <location>
        <begin position="1"/>
        <end position="17"/>
    </location>
</feature>
<keyword evidence="3" id="KW-1185">Reference proteome</keyword>
<protein>
    <submittedName>
        <fullName evidence="2">Uncharacterized protein</fullName>
    </submittedName>
</protein>
<gene>
    <name evidence="2" type="ORF">C1H71_08295</name>
</gene>
<accession>A0A7G3G8R4</accession>
<dbReference type="RefSeq" id="WP_130106118.1">
    <property type="nucleotide sequence ID" value="NZ_CP025781.1"/>
</dbReference>
<dbReference type="EMBL" id="CP025781">
    <property type="protein sequence ID" value="QBC43539.1"/>
    <property type="molecule type" value="Genomic_DNA"/>
</dbReference>
<evidence type="ECO:0000256" key="1">
    <source>
        <dbReference type="SAM" id="SignalP"/>
    </source>
</evidence>
<organism evidence="2 3">
    <name type="scientific">Iodobacter fluviatilis</name>
    <dbReference type="NCBI Taxonomy" id="537"/>
    <lineage>
        <taxon>Bacteria</taxon>
        <taxon>Pseudomonadati</taxon>
        <taxon>Pseudomonadota</taxon>
        <taxon>Betaproteobacteria</taxon>
        <taxon>Neisseriales</taxon>
        <taxon>Chitinibacteraceae</taxon>
        <taxon>Iodobacter</taxon>
    </lineage>
</organism>
<dbReference type="KEGG" id="ifl:C1H71_08295"/>
<feature type="chain" id="PRO_5028807454" evidence="1">
    <location>
        <begin position="18"/>
        <end position="133"/>
    </location>
</feature>
<proteinExistence type="predicted"/>
<dbReference type="Proteomes" id="UP000515917">
    <property type="component" value="Chromosome"/>
</dbReference>